<keyword evidence="9" id="KW-1185">Reference proteome</keyword>
<evidence type="ECO:0000256" key="7">
    <source>
        <dbReference type="SAM" id="Phobius"/>
    </source>
</evidence>
<feature type="compositionally biased region" description="Low complexity" evidence="6">
    <location>
        <begin position="138"/>
        <end position="157"/>
    </location>
</feature>
<evidence type="ECO:0000256" key="6">
    <source>
        <dbReference type="SAM" id="MobiDB-lite"/>
    </source>
</evidence>
<accession>A0ABR3ISW8</accession>
<feature type="compositionally biased region" description="Polar residues" evidence="6">
    <location>
        <begin position="885"/>
        <end position="897"/>
    </location>
</feature>
<reference evidence="9" key="1">
    <citation type="submission" date="2024-06" db="EMBL/GenBank/DDBJ databases">
        <title>Multi-omics analyses provide insights into the biosynthesis of the anticancer antibiotic pleurotin in Hohenbuehelia grisea.</title>
        <authorList>
            <person name="Weaver J.A."/>
            <person name="Alberti F."/>
        </authorList>
    </citation>
    <scope>NUCLEOTIDE SEQUENCE [LARGE SCALE GENOMIC DNA]</scope>
    <source>
        <strain evidence="9">T-177</strain>
    </source>
</reference>
<feature type="compositionally biased region" description="Polar residues" evidence="6">
    <location>
        <begin position="17"/>
        <end position="41"/>
    </location>
</feature>
<evidence type="ECO:0000256" key="2">
    <source>
        <dbReference type="ARBA" id="ARBA00007168"/>
    </source>
</evidence>
<feature type="compositionally biased region" description="Pro residues" evidence="6">
    <location>
        <begin position="869"/>
        <end position="879"/>
    </location>
</feature>
<feature type="transmembrane region" description="Helical" evidence="7">
    <location>
        <begin position="668"/>
        <end position="689"/>
    </location>
</feature>
<evidence type="ECO:0000256" key="3">
    <source>
        <dbReference type="ARBA" id="ARBA00022692"/>
    </source>
</evidence>
<comment type="subcellular location">
    <subcellularLocation>
        <location evidence="1">Membrane</location>
        <topology evidence="1">Multi-pass membrane protein</topology>
    </subcellularLocation>
</comment>
<feature type="transmembrane region" description="Helical" evidence="7">
    <location>
        <begin position="509"/>
        <end position="529"/>
    </location>
</feature>
<feature type="region of interest" description="Disordered" evidence="6">
    <location>
        <begin position="719"/>
        <end position="956"/>
    </location>
</feature>
<feature type="transmembrane region" description="Helical" evidence="7">
    <location>
        <begin position="309"/>
        <end position="335"/>
    </location>
</feature>
<sequence>MATSFAAYASQFLNRQQQPNAGSSSLASSQPMFFSFTTDNGSRGGRSPVDSDIDDIDDPHLRASDASRTEREYTRSPPHANDDEDPYLRLDEDEGAQRFAATNARSSRYAHQNVPLIASDIEDSRAESPRGWLAHQASPLRLSRSPSPSSSSSTRSSSPPPDIFAAPGARAPPSRQQPSTPMHQPPPPRTSRDPVSLSLTESLLPRDGVTRPLDVFSLPDPRHTPRSRRKYHDSAWTALWCTGLSICLVSSFLVLFLTHKPKVPKKYPTSALPYTTLLHTVPMLTILTFVSAAVSYIHIYLLRVFAKPVMIATSVFVPATLFISAIWAFVGSFMWDGDTEPTWGETVGLRLFSIVPLVLAIITARRLIHLPRTLHTTSSMLILTTDLLSKNPFLLALSPATLLSALLISIPFLTLIFRLLLVGHFTDEDAVKGGWAWHVKGWANWAIAFTVIIWLWTWGVARGVVKMTCAGVIGAWYFADPSARIPPPTDTHTIHAALTRATSPSLGTVVLSALILTSIRITTLLVMFLHNLPNYVARIVGLMTTSLPPVVAVPLRTFLLGAGTSMLRASLLQGIAWCISTLEGMTSALSRYALVYAGLTGDAFMNSARRARTLTHAVEQRDRQARRRMKSEPPLTLLTIAPLTLTFPFALTTYLFVAHTLGAPDQALGAAVLAGGVTALVGLFSVGLVEDVADTLYMCYCIDRDVGQQHRKEVFSAIEYEPRQQGSNRARHGEDAIQQHRQPQVQSPQAARPPPPLAHQARRPSYAEPRQPLPQPSPSPEDSPPLVNPILSPAPTLPARPSPQLASPPRRSVEVEEHDIDPFQQSYLEEEEEETPAEHRVASPLFTQSPRMHPVAQLQRSPPLSHSRSPPPHRSPPPFAVQARASLTRSGMGSFTDSRTHSRTGSRGHVVQSRVATSAELSQQPVGRSIASPEPHLAKSDPFSDEGSVYPGSGFF</sequence>
<evidence type="ECO:0000313" key="9">
    <source>
        <dbReference type="Proteomes" id="UP001556367"/>
    </source>
</evidence>
<gene>
    <name evidence="8" type="ORF">HGRIS_012624</name>
</gene>
<keyword evidence="3 7" id="KW-0812">Transmembrane</keyword>
<feature type="region of interest" description="Disordered" evidence="6">
    <location>
        <begin position="17"/>
        <end position="109"/>
    </location>
</feature>
<feature type="compositionally biased region" description="Polar residues" evidence="6">
    <location>
        <begin position="914"/>
        <end position="926"/>
    </location>
</feature>
<name>A0ABR3ISW8_9AGAR</name>
<dbReference type="Pfam" id="PF04515">
    <property type="entry name" value="Choline_transpo"/>
    <property type="match status" value="1"/>
</dbReference>
<dbReference type="PANTHER" id="PTHR12385">
    <property type="entry name" value="CHOLINE TRANSPORTER-LIKE (SLC FAMILY 44)"/>
    <property type="match status" value="1"/>
</dbReference>
<feature type="transmembrane region" description="Helical" evidence="7">
    <location>
        <begin position="535"/>
        <end position="559"/>
    </location>
</feature>
<comment type="caution">
    <text evidence="8">The sequence shown here is derived from an EMBL/GenBank/DDBJ whole genome shotgun (WGS) entry which is preliminary data.</text>
</comment>
<evidence type="ECO:0000256" key="5">
    <source>
        <dbReference type="ARBA" id="ARBA00023136"/>
    </source>
</evidence>
<evidence type="ECO:0000313" key="8">
    <source>
        <dbReference type="EMBL" id="KAL0946397.1"/>
    </source>
</evidence>
<feature type="transmembrane region" description="Helical" evidence="7">
    <location>
        <begin position="442"/>
        <end position="461"/>
    </location>
</feature>
<feature type="compositionally biased region" description="Basic and acidic residues" evidence="6">
    <location>
        <begin position="58"/>
        <end position="74"/>
    </location>
</feature>
<comment type="similarity">
    <text evidence="2">Belongs to the CTL (choline transporter-like) family.</text>
</comment>
<keyword evidence="5 7" id="KW-0472">Membrane</keyword>
<evidence type="ECO:0000256" key="1">
    <source>
        <dbReference type="ARBA" id="ARBA00004141"/>
    </source>
</evidence>
<dbReference type="InterPro" id="IPR007603">
    <property type="entry name" value="Choline_transptr-like"/>
</dbReference>
<proteinExistence type="inferred from homology"/>
<feature type="transmembrane region" description="Helical" evidence="7">
    <location>
        <begin position="347"/>
        <end position="368"/>
    </location>
</feature>
<feature type="transmembrane region" description="Helical" evidence="7">
    <location>
        <begin position="635"/>
        <end position="656"/>
    </location>
</feature>
<feature type="transmembrane region" description="Helical" evidence="7">
    <location>
        <begin position="393"/>
        <end position="422"/>
    </location>
</feature>
<evidence type="ECO:0008006" key="10">
    <source>
        <dbReference type="Google" id="ProtNLM"/>
    </source>
</evidence>
<organism evidence="8 9">
    <name type="scientific">Hohenbuehelia grisea</name>
    <dbReference type="NCBI Taxonomy" id="104357"/>
    <lineage>
        <taxon>Eukaryota</taxon>
        <taxon>Fungi</taxon>
        <taxon>Dikarya</taxon>
        <taxon>Basidiomycota</taxon>
        <taxon>Agaricomycotina</taxon>
        <taxon>Agaricomycetes</taxon>
        <taxon>Agaricomycetidae</taxon>
        <taxon>Agaricales</taxon>
        <taxon>Pleurotineae</taxon>
        <taxon>Pleurotaceae</taxon>
        <taxon>Hohenbuehelia</taxon>
    </lineage>
</organism>
<dbReference type="Proteomes" id="UP001556367">
    <property type="component" value="Unassembled WGS sequence"/>
</dbReference>
<protein>
    <recommendedName>
        <fullName evidence="10">Plasma-membrane choline transporter-domain-containing protein</fullName>
    </recommendedName>
</protein>
<feature type="transmembrane region" description="Helical" evidence="7">
    <location>
        <begin position="277"/>
        <end position="302"/>
    </location>
</feature>
<feature type="compositionally biased region" description="Pro residues" evidence="6">
    <location>
        <begin position="771"/>
        <end position="787"/>
    </location>
</feature>
<feature type="region of interest" description="Disordered" evidence="6">
    <location>
        <begin position="128"/>
        <end position="196"/>
    </location>
</feature>
<feature type="compositionally biased region" description="Low complexity" evidence="6">
    <location>
        <begin position="739"/>
        <end position="749"/>
    </location>
</feature>
<dbReference type="EMBL" id="JASNQZ010000015">
    <property type="protein sequence ID" value="KAL0946397.1"/>
    <property type="molecule type" value="Genomic_DNA"/>
</dbReference>
<dbReference type="PANTHER" id="PTHR12385:SF88">
    <property type="entry name" value="CHOLINE TRANSPORTER-LIKE PROTEIN CTL1"/>
    <property type="match status" value="1"/>
</dbReference>
<keyword evidence="4 7" id="KW-1133">Transmembrane helix</keyword>
<feature type="transmembrane region" description="Helical" evidence="7">
    <location>
        <begin position="235"/>
        <end position="257"/>
    </location>
</feature>
<evidence type="ECO:0000256" key="4">
    <source>
        <dbReference type="ARBA" id="ARBA00022989"/>
    </source>
</evidence>